<sequence>MVSSKLHSGASDLGDLPWGVLFEVMVQLPAKDLCRSWQTLTSNPLFAATHKARHHRDPLLAVDYWDRSNGHGIKIVDLSGNVLR</sequence>
<organism evidence="1 2">
    <name type="scientific">Oryza meyeriana var. granulata</name>
    <dbReference type="NCBI Taxonomy" id="110450"/>
    <lineage>
        <taxon>Eukaryota</taxon>
        <taxon>Viridiplantae</taxon>
        <taxon>Streptophyta</taxon>
        <taxon>Embryophyta</taxon>
        <taxon>Tracheophyta</taxon>
        <taxon>Spermatophyta</taxon>
        <taxon>Magnoliopsida</taxon>
        <taxon>Liliopsida</taxon>
        <taxon>Poales</taxon>
        <taxon>Poaceae</taxon>
        <taxon>BOP clade</taxon>
        <taxon>Oryzoideae</taxon>
        <taxon>Oryzeae</taxon>
        <taxon>Oryzinae</taxon>
        <taxon>Oryza</taxon>
        <taxon>Oryza meyeriana</taxon>
    </lineage>
</organism>
<name>A0A6G1D3N3_9ORYZ</name>
<dbReference type="AlphaFoldDB" id="A0A6G1D3N3"/>
<proteinExistence type="predicted"/>
<dbReference type="EMBL" id="SPHZ02000007">
    <property type="protein sequence ID" value="KAF0907006.1"/>
    <property type="molecule type" value="Genomic_DNA"/>
</dbReference>
<dbReference type="Proteomes" id="UP000479710">
    <property type="component" value="Unassembled WGS sequence"/>
</dbReference>
<reference evidence="1 2" key="1">
    <citation type="submission" date="2019-11" db="EMBL/GenBank/DDBJ databases">
        <title>Whole genome sequence of Oryza granulata.</title>
        <authorList>
            <person name="Li W."/>
        </authorList>
    </citation>
    <scope>NUCLEOTIDE SEQUENCE [LARGE SCALE GENOMIC DNA]</scope>
    <source>
        <strain evidence="2">cv. Menghai</strain>
        <tissue evidence="1">Leaf</tissue>
    </source>
</reference>
<keyword evidence="2" id="KW-1185">Reference proteome</keyword>
<evidence type="ECO:0000313" key="1">
    <source>
        <dbReference type="EMBL" id="KAF0907006.1"/>
    </source>
</evidence>
<gene>
    <name evidence="1" type="ORF">E2562_014627</name>
</gene>
<dbReference type="OrthoDB" id="1631251at2759"/>
<evidence type="ECO:0008006" key="3">
    <source>
        <dbReference type="Google" id="ProtNLM"/>
    </source>
</evidence>
<protein>
    <recommendedName>
        <fullName evidence="3">F-box domain-containing protein</fullName>
    </recommendedName>
</protein>
<dbReference type="SUPFAM" id="SSF81383">
    <property type="entry name" value="F-box domain"/>
    <property type="match status" value="1"/>
</dbReference>
<comment type="caution">
    <text evidence="1">The sequence shown here is derived from an EMBL/GenBank/DDBJ whole genome shotgun (WGS) entry which is preliminary data.</text>
</comment>
<dbReference type="InterPro" id="IPR036047">
    <property type="entry name" value="F-box-like_dom_sf"/>
</dbReference>
<accession>A0A6G1D3N3</accession>
<evidence type="ECO:0000313" key="2">
    <source>
        <dbReference type="Proteomes" id="UP000479710"/>
    </source>
</evidence>